<keyword evidence="3 12" id="KW-0812">Transmembrane</keyword>
<dbReference type="FunFam" id="3.90.190.10:FF:000102">
    <property type="entry name" value="Receptor-type tyrosine-protein phosphatase"/>
    <property type="match status" value="1"/>
</dbReference>
<feature type="domain" description="Tyrosine specific protein phosphatases" evidence="15">
    <location>
        <begin position="4838"/>
        <end position="4913"/>
    </location>
</feature>
<dbReference type="Pfam" id="PF00102">
    <property type="entry name" value="Y_phosphatase"/>
    <property type="match status" value="1"/>
</dbReference>
<comment type="subcellular location">
    <subcellularLocation>
        <location evidence="1">Membrane</location>
        <topology evidence="1">Single-pass membrane protein</topology>
    </subcellularLocation>
</comment>
<reference evidence="17" key="1">
    <citation type="submission" date="2021-10" db="EMBL/GenBank/DDBJ databases">
        <title>Tropical sea cucumber genome reveals ecological adaptation and Cuvierian tubules defense mechanism.</title>
        <authorList>
            <person name="Chen T."/>
        </authorList>
    </citation>
    <scope>NUCLEOTIDE SEQUENCE</scope>
    <source>
        <strain evidence="17">Nanhai2018</strain>
        <tissue evidence="17">Muscle</tissue>
    </source>
</reference>
<dbReference type="EC" id="3.1.3.48" evidence="2"/>
<feature type="transmembrane region" description="Helical" evidence="12">
    <location>
        <begin position="4549"/>
        <end position="4572"/>
    </location>
</feature>
<dbReference type="OrthoDB" id="10041264at2759"/>
<dbReference type="PANTHER" id="PTHR46957:SF3">
    <property type="entry name" value="CYTOKINE RECEPTOR"/>
    <property type="match status" value="1"/>
</dbReference>
<evidence type="ECO:0000256" key="13">
    <source>
        <dbReference type="SAM" id="SignalP"/>
    </source>
</evidence>
<proteinExistence type="predicted"/>
<organism evidence="17 18">
    <name type="scientific">Holothuria leucospilota</name>
    <name type="common">Black long sea cucumber</name>
    <name type="synonym">Mertensiothuria leucospilota</name>
    <dbReference type="NCBI Taxonomy" id="206669"/>
    <lineage>
        <taxon>Eukaryota</taxon>
        <taxon>Metazoa</taxon>
        <taxon>Echinodermata</taxon>
        <taxon>Eleutherozoa</taxon>
        <taxon>Echinozoa</taxon>
        <taxon>Holothuroidea</taxon>
        <taxon>Aspidochirotacea</taxon>
        <taxon>Aspidochirotida</taxon>
        <taxon>Holothuriidae</taxon>
        <taxon>Holothuria</taxon>
    </lineage>
</organism>
<dbReference type="PRINTS" id="PR00700">
    <property type="entry name" value="PRTYPHPHTASE"/>
</dbReference>
<evidence type="ECO:0000256" key="2">
    <source>
        <dbReference type="ARBA" id="ARBA00013064"/>
    </source>
</evidence>
<keyword evidence="18" id="KW-1185">Reference proteome</keyword>
<evidence type="ECO:0000259" key="14">
    <source>
        <dbReference type="PROSITE" id="PS50055"/>
    </source>
</evidence>
<evidence type="ECO:0000256" key="11">
    <source>
        <dbReference type="SAM" id="MobiDB-lite"/>
    </source>
</evidence>
<dbReference type="InterPro" id="IPR003961">
    <property type="entry name" value="FN3_dom"/>
</dbReference>
<dbReference type="InterPro" id="IPR016130">
    <property type="entry name" value="Tyr_Pase_AS"/>
</dbReference>
<evidence type="ECO:0000259" key="15">
    <source>
        <dbReference type="PROSITE" id="PS50056"/>
    </source>
</evidence>
<dbReference type="InterPro" id="IPR003595">
    <property type="entry name" value="Tyr_Pase_cat"/>
</dbReference>
<dbReference type="SMART" id="SM00060">
    <property type="entry name" value="FN3"/>
    <property type="match status" value="7"/>
</dbReference>
<keyword evidence="7 12" id="KW-1133">Transmembrane helix</keyword>
<dbReference type="InterPro" id="IPR050713">
    <property type="entry name" value="RTP_Phos/Ushers"/>
</dbReference>
<dbReference type="EMBL" id="JAIZAY010000023">
    <property type="protein sequence ID" value="KAJ8019462.1"/>
    <property type="molecule type" value="Genomic_DNA"/>
</dbReference>
<evidence type="ECO:0000256" key="4">
    <source>
        <dbReference type="ARBA" id="ARBA00022729"/>
    </source>
</evidence>
<accession>A0A9Q0YB21</accession>
<evidence type="ECO:0000256" key="9">
    <source>
        <dbReference type="ARBA" id="ARBA00023180"/>
    </source>
</evidence>
<dbReference type="InterPro" id="IPR000242">
    <property type="entry name" value="PTP_cat"/>
</dbReference>
<keyword evidence="8 12" id="KW-0472">Membrane</keyword>
<dbReference type="InterPro" id="IPR000387">
    <property type="entry name" value="Tyr_Pase_dom"/>
</dbReference>
<evidence type="ECO:0000313" key="18">
    <source>
        <dbReference type="Proteomes" id="UP001152320"/>
    </source>
</evidence>
<evidence type="ECO:0000256" key="5">
    <source>
        <dbReference type="ARBA" id="ARBA00022801"/>
    </source>
</evidence>
<dbReference type="GO" id="GO:0004725">
    <property type="term" value="F:protein tyrosine phosphatase activity"/>
    <property type="evidence" value="ECO:0007669"/>
    <property type="project" value="UniProtKB-EC"/>
</dbReference>
<gene>
    <name evidence="17" type="ORF">HOLleu_41074</name>
</gene>
<evidence type="ECO:0000313" key="17">
    <source>
        <dbReference type="EMBL" id="KAJ8019462.1"/>
    </source>
</evidence>
<evidence type="ECO:0000256" key="1">
    <source>
        <dbReference type="ARBA" id="ARBA00004167"/>
    </source>
</evidence>
<comment type="catalytic activity">
    <reaction evidence="10">
        <text>O-phospho-L-tyrosyl-[protein] + H2O = L-tyrosyl-[protein] + phosphate</text>
        <dbReference type="Rhea" id="RHEA:10684"/>
        <dbReference type="Rhea" id="RHEA-COMP:10136"/>
        <dbReference type="Rhea" id="RHEA-COMP:20101"/>
        <dbReference type="ChEBI" id="CHEBI:15377"/>
        <dbReference type="ChEBI" id="CHEBI:43474"/>
        <dbReference type="ChEBI" id="CHEBI:46858"/>
        <dbReference type="ChEBI" id="CHEBI:61978"/>
        <dbReference type="EC" id="3.1.3.48"/>
    </reaction>
</comment>
<dbReference type="PANTHER" id="PTHR46957">
    <property type="entry name" value="CYTOKINE RECEPTOR"/>
    <property type="match status" value="1"/>
</dbReference>
<keyword evidence="9" id="KW-0325">Glycoprotein</keyword>
<dbReference type="SUPFAM" id="SSF49265">
    <property type="entry name" value="Fibronectin type III"/>
    <property type="match status" value="4"/>
</dbReference>
<keyword evidence="5" id="KW-0378">Hydrolase</keyword>
<dbReference type="SUPFAM" id="SSF52799">
    <property type="entry name" value="(Phosphotyrosine protein) phosphatases II"/>
    <property type="match status" value="1"/>
</dbReference>
<name>A0A9Q0YB21_HOLLE</name>
<dbReference type="Proteomes" id="UP001152320">
    <property type="component" value="Chromosome 23"/>
</dbReference>
<evidence type="ECO:0000259" key="16">
    <source>
        <dbReference type="PROSITE" id="PS50853"/>
    </source>
</evidence>
<feature type="domain" description="Fibronectin type-III" evidence="16">
    <location>
        <begin position="4209"/>
        <end position="4298"/>
    </location>
</feature>
<dbReference type="InterPro" id="IPR036116">
    <property type="entry name" value="FN3_sf"/>
</dbReference>
<feature type="chain" id="PRO_5040494162" description="protein-tyrosine-phosphatase" evidence="13">
    <location>
        <begin position="26"/>
        <end position="4959"/>
    </location>
</feature>
<feature type="domain" description="Fibronectin type-III" evidence="16">
    <location>
        <begin position="3937"/>
        <end position="4028"/>
    </location>
</feature>
<dbReference type="InterPro" id="IPR013783">
    <property type="entry name" value="Ig-like_fold"/>
</dbReference>
<evidence type="ECO:0000256" key="7">
    <source>
        <dbReference type="ARBA" id="ARBA00022989"/>
    </source>
</evidence>
<dbReference type="InterPro" id="IPR029021">
    <property type="entry name" value="Prot-tyrosine_phosphatase-like"/>
</dbReference>
<feature type="domain" description="Fibronectin type-III" evidence="16">
    <location>
        <begin position="3849"/>
        <end position="3936"/>
    </location>
</feature>
<dbReference type="PROSITE" id="PS50853">
    <property type="entry name" value="FN3"/>
    <property type="match status" value="3"/>
</dbReference>
<dbReference type="SMART" id="SM00404">
    <property type="entry name" value="PTPc_motif"/>
    <property type="match status" value="1"/>
</dbReference>
<dbReference type="Gene3D" id="2.60.40.10">
    <property type="entry name" value="Immunoglobulins"/>
    <property type="match status" value="4"/>
</dbReference>
<evidence type="ECO:0000256" key="3">
    <source>
        <dbReference type="ARBA" id="ARBA00022692"/>
    </source>
</evidence>
<feature type="domain" description="Tyrosine-protein phosphatase" evidence="14">
    <location>
        <begin position="4671"/>
        <end position="4922"/>
    </location>
</feature>
<keyword evidence="4 13" id="KW-0732">Signal</keyword>
<comment type="caution">
    <text evidence="17">The sequence shown here is derived from an EMBL/GenBank/DDBJ whole genome shotgun (WGS) entry which is preliminary data.</text>
</comment>
<dbReference type="GO" id="GO:0016020">
    <property type="term" value="C:membrane"/>
    <property type="evidence" value="ECO:0007669"/>
    <property type="project" value="UniProtKB-SubCell"/>
</dbReference>
<evidence type="ECO:0000256" key="6">
    <source>
        <dbReference type="ARBA" id="ARBA00022912"/>
    </source>
</evidence>
<keyword evidence="6" id="KW-0904">Protein phosphatase</keyword>
<dbReference type="Pfam" id="PF00041">
    <property type="entry name" value="fn3"/>
    <property type="match status" value="3"/>
</dbReference>
<dbReference type="Gene3D" id="3.90.190.10">
    <property type="entry name" value="Protein tyrosine phosphatase superfamily"/>
    <property type="match status" value="1"/>
</dbReference>
<keyword evidence="17" id="KW-0675">Receptor</keyword>
<feature type="region of interest" description="Disordered" evidence="11">
    <location>
        <begin position="4584"/>
        <end position="4614"/>
    </location>
</feature>
<evidence type="ECO:0000256" key="10">
    <source>
        <dbReference type="ARBA" id="ARBA00051722"/>
    </source>
</evidence>
<dbReference type="PROSITE" id="PS00383">
    <property type="entry name" value="TYR_PHOSPHATASE_1"/>
    <property type="match status" value="1"/>
</dbReference>
<dbReference type="SMART" id="SM00194">
    <property type="entry name" value="PTPc"/>
    <property type="match status" value="1"/>
</dbReference>
<sequence length="4959" mass="537285">MEEKVAGRILLICVLIVIDFPGKTSQEVDAQTITFNGISMTIGNEQSIQERVPDSNIIIDTIIGATIAGGPKIEGTGLWDLEVFLTRGNATFPDLTTSARIDADAVSFDGADNDLQSGELLRLTSVSVTFNLETTTCSRFNLICATIIRGASPSTSFDIAQVDPTCHEVDCRGVVVSQVIPSITNRDELRQGRENDLQISILLDASSNYGSVLGSGLTRVEVFGSLMPDGTGVQYPATITSSVATDAARYGLSGPGSTIPRVEATLDLRGVGCRQLSYVCIRVTRGSNPIPDYTLSFDPPEANVACKELTCRGLEEVVVDGMFSANFFGEYKRSHTLTIPSITFTSNAGGGSVTSSSQQLWYLEVAVASSGNVVSIHENTLVSANLQTGQAGQAFTAGGQLQFTSVTAVINLEEYECSEISHVAVRLLKHPQSPVDFTIASQYSFQLVECRGLTITSITVSESASVSNNGFPLRERTFDQDMVFDATFGTDRRYGSVRGSNLWEITVGISRVQSPSFASLDSNVMAMAQLTQAQRNLDVEGGESLILTGAEVSLNYNQVCASRNYFCVRISKAEPMDVLGGSDFQLSGQAVGCVEIVCRGVEITQISLGSVSPQNIVQHDSINFGLSAQVFTNPIAGSGSTGTSTVNPWTMRIFFNSNPSLDLSISGDVTGDAVSEEFPSGVTTSFTVNSVVNLRGSCEQMQFICLYIEQNVLAQSLFTFEESNNVQFGCTRINDCTGVIIDQVTVTVDGSDIVVENSGSRQILTLELTASRTSSSAMMDPSGSDYWQVMAFGSQSPTGNGERISLEIDVGLTAVQKAEPLGMPSDFGLVTYEILTRGVDCSRLSYVCLELLKNTLQTPNPDFSLAQSGIGCTMVDCVGVVVEETTLQIISGGVRERANNNPVVVDLRMTTAVVSAGIDGTNLWSLAMFTATQPDGTGLQTIMRDPLPLDDWSNAGVTTGEAELNGIMLNFDLSTLSCAEIPYVCITVRKSGNPTPEFSLTPVSSSSLTGCTPIPCDGLEVDPTDLTLSPQSGIVIEHSMQPVNVRFTASFVSDLNHEPITGSNLWVLDVFLNDRMDGTGNQQRSEVTVTDLNGGQNQDVFPGGTFMFSDITASLPVADYVCPTTSYLCVQLQRHPERTFALRVTPPICVEIECRGVLVTSVSFTALVGDPFVEFAELHPVVLQMEIQTDSQYAGVRGQDLWTYNIFLNPTNENSLVRIAESDGDYTSADEIVTAGQPFSSDISSDLSLSQVSCQDASYLCVIVSKGSSPSISYTFEQTNENVLRACEPIRCQGVDLVRVIPVITGTPFLEQSNQQMVGLSIELEFSQSTASVSGRDLWDAEVFLNPNNLGTGIRPATEIMTALEGNVTREMNTFVEGFSVDFDISNSICSEVQYLCVRIRKHSMAVPNFLLNPEAGRLACVPTNCVGAVIQNLAVTLTSPDLLLEVVENRFDYHVSFDASAEHAGLSDFGGIDIWSLTLFTNDNSDGSGIRERESIIHRPGSISPGDTLAFNLTFSLDLFNFLCNDVGQDYLCLELGPGQHIASDLSVTYPSPQCMAVTCRGVHFDEPITSIETGTSVMLEYTDNHVVTIGFQVNHLPSTTVENGTNARQVNVRSLWLVSLTGDNNPTSHITSSPFYQEATASLTPAQATTPVKDDETFQMSNVQARMNLTSFYCPPESYHLCIFLDRDPNSFPEFTFESEMRPTGCVAIECRGVFIQRTVVTLETSQFIRERQSDEEVTFNLEVTTDILSSTTSGQFLQFRTYISDDPAGSGNQFGESTVLLSSAQRDLDINASQTVVYESLVATMDLRGIDPCNINGTFFCIEITKNPLSSRPFKLEGNLLGCTEIECRGVLVTMGTASPAVALPLREGSGSPVQIDAVYSAAVGYASIFGQNLWQITVFANNHPNGQGTQVGVPVSGTLGNNGANLPLIAGRSAVFSVSANLNFGSRYHTCSEIQYVCGTLSRQPTQSFGFVAEPSFATTACARFECVGVVVTQTELMVSQGRTVIENQPLFPVTFTVSLTFAITSSTLATGGRNRWRIEVFGNSRSTGLGERISPREAVLEDMHLETGAQPNVPSVFIDVTANLDLSNQYCSTVQFLCVEVSRRADADPPFTLSGLNGEPERLIGCQPTDCVGVRITGGNITVPETTRLTEGLTMDTLERIDVTYWSHPSGAGASGLDLWTLEVFLATSSDGLNPSSNVAAVLAGTAGSQPLLPGGQLDFHGTSAVLDTTNLQCSNFPHICVTLGGNPDRPFSLNGYIPSTRSFNDNILTVCAPINCDGVVIANNDVVVIQPTTPIIAREDNFFCFNVMLTFANDGGSVVGSNLWDVRAFTSQNANGNPEVQSSEVMVSLTDDQRSLSAIPGNTAAFDNLKANLSLANLNCPSGVAYLCVRINSNQESMPSFSVSGRVVGCAPVQCTGLLIESSSVLLVDPDDIRENTIGQTVIVDITLMLAQNSADFVLEENLWQSVRIYTADAEGNQRGSANSVSLLNPEQSRTRLRRGQAAIIRGVFFTDFSTMRSQCQAIPYFCVTLVNDPRFSVEFLDNSQTACARLPCRGVEILEVIMEGDGPLITERNPSYDLVLNVLVESDVGGASISGTSLWTMFAFFDTQQDCQGNSFPETRTENSDITDRPLESGVTLDLRNSAFRSMNLLNLLCPDGPLYLCVEFDKLPIANPPFTLTFYPDDNTKYASVEAVCQGVEVAVSTLSVNSAQVVREGDPSHDFDINFFANFASTSASVVGTNLWELVIYGSRDPNGRNFQEFLTTIPLNSQSLRNQPAGPSLRLFFIRQLVTVDLRGVRCANYPFVCVRLERSLASNPVFTFSGDEGSRIACETLSCAGIHIDTFVAGIATGTVIYENTMDQEIRTSLTIQSSPQAAPAVGNNYWRPFIFFNDNLDGNGPAGRISLTEMTIEDDDRREDLQPGHAVIFHPATATVDFTTSCSIGNYMCFEIFNGMDLMTPTYTLLGNVLHCFDVDCVGFIVADTSLQIQVGSMLTEGATSHDVSFVVSVTSSPTGVGATLSPMWEVRAFLANRDNSDGIVEGTLVAEATVENVLSTSQRVMPISEGTSVNFNGLQASFVIDGLVCEDTQYFCVEFSATEGSNHSVTPLNGERGRLIDCARLSCTGIEVVSSGLQLFSGEPLISNEISQELVLNFEFITSSNSIAFEGRRLFRIRIFPNNATDGTGVTPLDTNVEVELNQFTSIQPGSPNNFENLFVTMSLQGVRCDQMPYICGTLLKGTSPSPEYTLQPEVGSPVLTACTRMLTCVGVQITEFDVTVTSAPVPEDASSYTIVSMITVSSSPDGGSVMGLNLWRVIVFMSSTPDGQGERFFEAEANTGDAGSAALPAGGTIEMDSVAAPLALDGFSCATTQYLCHEFTRSDAASVDFTLEAASSLPNGLINCQENLCRGASFDAVSFSINSNQGGTGFRVFELDRNFQVSLNINVDVASDSASVSGINLWEVTVFLSDASDGTGPRLGESLAALTSEQGETSIDVGATSSLPNVLASLNLADVKCDQFQYLCIEVWSGDNAVPRYRIDNPASREDLRQCEMVLCSGVEILSVEPFFREPAPVLLDMTSLPQTVTFDLEIAANPFGAGVEGTDLWQVEAYIWDEDDIGSDTHQPPASSLVIARLPQSEVNKALQTSENLRLEQIAADFVLPSRTCDDIAFLCATLQKGPSANPDFDLQTSGPASSLAGCVPVECADAVITGTSMVYDPPSTLERDRAHTITMNITAQTSTFGRVITSNGLWTFMVYGSNGNPGDINSPVVSLSNELTLAQRNVDFFPGQQLVFRDVEATLDLQTLSCEDLTHFCVQIGFVEGYELRGVPDESSLIACSPVDDCGEFAVNLRVTSFDENSIALAWSGGIGDFDFYEISYNGSRTPFSFPRFGNTRTLVLEQLTSGQEYSITIRLKKENQFQEGMETVTQRTLPERVAEVEVSDIDSQSIEVTWTPVGGVFDSYVVRIEPGGGSPSSPHSVAPTVTSLVFTNLVIATAYSVTVVSSSEGLESNPTEATGFTTPTMPNLRVVEFTATTVYVEWTAPAGYTPSRYRLSYSSTPTNLRTEVIDAGERAFVLMNLMPATQYDIELVAEVLDGSTGTVAASSPSTEIVSTGPDKPVVVVTSDIDSMNITMSLNRGTADRYRIDYRPTFSPTISRLEVDVTSAPVTVPIRDLPSATTYFIDVVSIYKGVESDLCRITQSTRVERPSNLVIDSVTSSSITFSWQGPDSIQLDDFRINITYGTNMRTDTTLSTTYTADNLPAYTDIVISVEVRYNGTGTNIYSLPITIRQRTSSKPPGPVRDYEISQVGTEPRILLTFDIPDMPNGELEAFIITNTKSLDDIVQSVTTSTITVVSPEDTFYSQTFSNNIFRGCSYVFTITARNQDFDGETVTTNTVFIPQRPPTIVLRTPLQSSDVEGSPETLQFEFDLNNVSPVGTADIQNYTVIVAELGQPVEGDSISEPLDSYEENPEGPYQAFRRRQWPTDGIVIVEIGTDTICGSHNYCNGPLKPDTTYLVAIRVYNEMGHDTSEFQEFTTAQRLSFFQQYILIVVGGGVGIVLLIIVIIGVILCACLCPCCSCRDDEDERGSSKRRRRRRYDSGSESESSGDGIDNINLNNATVLVYNPEDRNSSAASMASRLEGGIITRPVPINEFAAHVGRLGANNQEGFELEFESLHDFGLDQSTSVAVTKENKAKNRFSNILPYNNSRVVLHGDEDYINASFITGSSRLHEFIATQGPMEHTVNDFWRMIWEQQVPIIVMICDIVEGGKTKCEEYWPPLAEPTACGEIRVTMLSEKQTTKGKEREFKLEIGEHSRTVSHFQFLGWPDKGVPSDTQFFTLFVKDIRSRMKTLSGPVVIHCSDGASRTGVFIALDSLMQGLANQTETLDVYGIVSRLRQERVNMVLSKNYYVFLHQAVLDILLAQVSDSNWSYGPSTSHRYEYVPLEDSDLLGAESTL</sequence>
<evidence type="ECO:0000256" key="12">
    <source>
        <dbReference type="SAM" id="Phobius"/>
    </source>
</evidence>
<evidence type="ECO:0000256" key="8">
    <source>
        <dbReference type="ARBA" id="ARBA00023136"/>
    </source>
</evidence>
<feature type="signal peptide" evidence="13">
    <location>
        <begin position="1"/>
        <end position="25"/>
    </location>
</feature>
<dbReference type="PROSITE" id="PS50056">
    <property type="entry name" value="TYR_PHOSPHATASE_2"/>
    <property type="match status" value="1"/>
</dbReference>
<dbReference type="CDD" id="cd00063">
    <property type="entry name" value="FN3"/>
    <property type="match status" value="4"/>
</dbReference>
<protein>
    <recommendedName>
        <fullName evidence="2">protein-tyrosine-phosphatase</fullName>
        <ecNumber evidence="2">3.1.3.48</ecNumber>
    </recommendedName>
</protein>
<dbReference type="PROSITE" id="PS50055">
    <property type="entry name" value="TYR_PHOSPHATASE_PTP"/>
    <property type="match status" value="1"/>
</dbReference>
<feature type="compositionally biased region" description="Low complexity" evidence="11">
    <location>
        <begin position="4603"/>
        <end position="4612"/>
    </location>
</feature>